<accession>A0A512DI64</accession>
<dbReference type="HAMAP" id="MF_01401">
    <property type="entry name" value="MsrA"/>
    <property type="match status" value="1"/>
</dbReference>
<protein>
    <recommendedName>
        <fullName evidence="4">Peptide methionine sulfoxide reductase MsrA</fullName>
        <shortName evidence="4">Protein-methionine-S-oxide reductase</shortName>
        <ecNumber evidence="4">1.8.4.11</ecNumber>
    </recommendedName>
    <alternativeName>
        <fullName evidence="4">Peptide-methionine (S)-S-oxide reductase</fullName>
        <shortName evidence="4">Peptide Met(O) reductase</shortName>
    </alternativeName>
</protein>
<name>A0A512DI64_9PROT</name>
<feature type="domain" description="Peptide methionine sulphoxide reductase MsrA" evidence="5">
    <location>
        <begin position="9"/>
        <end position="162"/>
    </location>
</feature>
<keyword evidence="7" id="KW-1185">Reference proteome</keyword>
<dbReference type="Proteomes" id="UP000321523">
    <property type="component" value="Unassembled WGS sequence"/>
</dbReference>
<dbReference type="Pfam" id="PF01625">
    <property type="entry name" value="PMSR"/>
    <property type="match status" value="1"/>
</dbReference>
<evidence type="ECO:0000256" key="3">
    <source>
        <dbReference type="ARBA" id="ARBA00048782"/>
    </source>
</evidence>
<dbReference type="EMBL" id="BJYZ01000002">
    <property type="protein sequence ID" value="GEO36146.1"/>
    <property type="molecule type" value="Genomic_DNA"/>
</dbReference>
<dbReference type="GO" id="GO:0008113">
    <property type="term" value="F:peptide-methionine (S)-S-oxide reductase activity"/>
    <property type="evidence" value="ECO:0007669"/>
    <property type="project" value="UniProtKB-UniRule"/>
</dbReference>
<sequence length="182" mass="20555">MAENQQLATATVGGGCFWCTEAVFQNLRGVKSVKSGYAGGHVENPTYQQVCTATTGHAEVIQIAYDPAVISYEDLLEVFFTTHDPTTPNRQGNDVGPQYRSVIYYHDAEQERIARDVIKSVNDRRIWNRPVVTEVSPLPTFYPAEAYHDDYFARNSGQPYCQVIIEPKVAKLRKQHMDKLRA</sequence>
<evidence type="ECO:0000313" key="6">
    <source>
        <dbReference type="EMBL" id="GEO36146.1"/>
    </source>
</evidence>
<evidence type="ECO:0000256" key="4">
    <source>
        <dbReference type="HAMAP-Rule" id="MF_01401"/>
    </source>
</evidence>
<dbReference type="AlphaFoldDB" id="A0A512DI64"/>
<dbReference type="GO" id="GO:0033744">
    <property type="term" value="F:L-methionine:thioredoxin-disulfide S-oxidoreductase activity"/>
    <property type="evidence" value="ECO:0007669"/>
    <property type="project" value="RHEA"/>
</dbReference>
<keyword evidence="1 4" id="KW-0560">Oxidoreductase</keyword>
<proteinExistence type="inferred from homology"/>
<comment type="catalytic activity">
    <reaction evidence="2 4">
        <text>L-methionyl-[protein] + [thioredoxin]-disulfide + H2O = L-methionyl-(S)-S-oxide-[protein] + [thioredoxin]-dithiol</text>
        <dbReference type="Rhea" id="RHEA:14217"/>
        <dbReference type="Rhea" id="RHEA-COMP:10698"/>
        <dbReference type="Rhea" id="RHEA-COMP:10700"/>
        <dbReference type="Rhea" id="RHEA-COMP:12313"/>
        <dbReference type="Rhea" id="RHEA-COMP:12315"/>
        <dbReference type="ChEBI" id="CHEBI:15377"/>
        <dbReference type="ChEBI" id="CHEBI:16044"/>
        <dbReference type="ChEBI" id="CHEBI:29950"/>
        <dbReference type="ChEBI" id="CHEBI:44120"/>
        <dbReference type="ChEBI" id="CHEBI:50058"/>
        <dbReference type="EC" id="1.8.4.11"/>
    </reaction>
</comment>
<comment type="function">
    <text evidence="4">Has an important function as a repair enzyme for proteins that have been inactivated by oxidation. Catalyzes the reversible oxidation-reduction of methionine sulfoxide in proteins to methionine.</text>
</comment>
<comment type="similarity">
    <text evidence="4">Belongs to the MsrA Met sulfoxide reductase family.</text>
</comment>
<dbReference type="PANTHER" id="PTHR43774">
    <property type="entry name" value="PEPTIDE METHIONINE SULFOXIDE REDUCTASE"/>
    <property type="match status" value="1"/>
</dbReference>
<dbReference type="InterPro" id="IPR036509">
    <property type="entry name" value="Met_Sox_Rdtase_MsrA_sf"/>
</dbReference>
<reference evidence="6 7" key="1">
    <citation type="submission" date="2019-07" db="EMBL/GenBank/DDBJ databases">
        <title>Whole genome shotgun sequence of Skermanella aerolata NBRC 106429.</title>
        <authorList>
            <person name="Hosoyama A."/>
            <person name="Uohara A."/>
            <person name="Ohji S."/>
            <person name="Ichikawa N."/>
        </authorList>
    </citation>
    <scope>NUCLEOTIDE SEQUENCE [LARGE SCALE GENOMIC DNA]</scope>
    <source>
        <strain evidence="6 7">NBRC 106429</strain>
    </source>
</reference>
<dbReference type="RefSeq" id="WP_044425676.1">
    <property type="nucleotide sequence ID" value="NZ_BJYZ01000002.1"/>
</dbReference>
<organism evidence="6 7">
    <name type="scientific">Skermanella aerolata</name>
    <dbReference type="NCBI Taxonomy" id="393310"/>
    <lineage>
        <taxon>Bacteria</taxon>
        <taxon>Pseudomonadati</taxon>
        <taxon>Pseudomonadota</taxon>
        <taxon>Alphaproteobacteria</taxon>
        <taxon>Rhodospirillales</taxon>
        <taxon>Azospirillaceae</taxon>
        <taxon>Skermanella</taxon>
    </lineage>
</organism>
<dbReference type="SUPFAM" id="SSF55068">
    <property type="entry name" value="Peptide methionine sulfoxide reductase"/>
    <property type="match status" value="1"/>
</dbReference>
<dbReference type="OrthoDB" id="4174719at2"/>
<comment type="catalytic activity">
    <reaction evidence="3 4">
        <text>[thioredoxin]-disulfide + L-methionine + H2O = L-methionine (S)-S-oxide + [thioredoxin]-dithiol</text>
        <dbReference type="Rhea" id="RHEA:19993"/>
        <dbReference type="Rhea" id="RHEA-COMP:10698"/>
        <dbReference type="Rhea" id="RHEA-COMP:10700"/>
        <dbReference type="ChEBI" id="CHEBI:15377"/>
        <dbReference type="ChEBI" id="CHEBI:29950"/>
        <dbReference type="ChEBI" id="CHEBI:50058"/>
        <dbReference type="ChEBI" id="CHEBI:57844"/>
        <dbReference type="ChEBI" id="CHEBI:58772"/>
        <dbReference type="EC" id="1.8.4.11"/>
    </reaction>
</comment>
<comment type="caution">
    <text evidence="6">The sequence shown here is derived from an EMBL/GenBank/DDBJ whole genome shotgun (WGS) entry which is preliminary data.</text>
</comment>
<evidence type="ECO:0000256" key="2">
    <source>
        <dbReference type="ARBA" id="ARBA00047806"/>
    </source>
</evidence>
<evidence type="ECO:0000259" key="5">
    <source>
        <dbReference type="Pfam" id="PF01625"/>
    </source>
</evidence>
<dbReference type="EC" id="1.8.4.11" evidence="4"/>
<gene>
    <name evidence="6" type="primary">msrA_1</name>
    <name evidence="4" type="synonym">msrA</name>
    <name evidence="6" type="ORF">SAE02_02940</name>
</gene>
<evidence type="ECO:0000256" key="1">
    <source>
        <dbReference type="ARBA" id="ARBA00023002"/>
    </source>
</evidence>
<dbReference type="NCBIfam" id="TIGR00401">
    <property type="entry name" value="msrA"/>
    <property type="match status" value="1"/>
</dbReference>
<evidence type="ECO:0000313" key="7">
    <source>
        <dbReference type="Proteomes" id="UP000321523"/>
    </source>
</evidence>
<dbReference type="InterPro" id="IPR002569">
    <property type="entry name" value="Met_Sox_Rdtase_MsrA_dom"/>
</dbReference>
<feature type="active site" evidence="4">
    <location>
        <position position="16"/>
    </location>
</feature>
<dbReference type="PANTHER" id="PTHR43774:SF1">
    <property type="entry name" value="PEPTIDE METHIONINE SULFOXIDE REDUCTASE MSRA 2"/>
    <property type="match status" value="1"/>
</dbReference>
<dbReference type="Gene3D" id="3.30.1060.10">
    <property type="entry name" value="Peptide methionine sulphoxide reductase MsrA"/>
    <property type="match status" value="1"/>
</dbReference>